<sequence>MSSSSELTLQHQLWHPESRTKNSVAFNKRTSDCSEKRSSKVQQLLMPVLPDSPIHSVFHNTPLLSNVCRQRDEEQQAVYDSR</sequence>
<keyword evidence="3" id="KW-1185">Reference proteome</keyword>
<dbReference type="EMBL" id="JBGMDY010000010">
    <property type="protein sequence ID" value="KAL2319230.1"/>
    <property type="molecule type" value="Genomic_DNA"/>
</dbReference>
<protein>
    <submittedName>
        <fullName evidence="2">Uncharacterized protein</fullName>
    </submittedName>
</protein>
<reference evidence="2 3" key="1">
    <citation type="submission" date="2024-08" db="EMBL/GenBank/DDBJ databases">
        <title>Insights into the chromosomal genome structure of Flemingia macrophylla.</title>
        <authorList>
            <person name="Ding Y."/>
            <person name="Zhao Y."/>
            <person name="Bi W."/>
            <person name="Wu M."/>
            <person name="Zhao G."/>
            <person name="Gong Y."/>
            <person name="Li W."/>
            <person name="Zhang P."/>
        </authorList>
    </citation>
    <scope>NUCLEOTIDE SEQUENCE [LARGE SCALE GENOMIC DNA]</scope>
    <source>
        <strain evidence="2">DYQJB</strain>
        <tissue evidence="2">Leaf</tissue>
    </source>
</reference>
<comment type="caution">
    <text evidence="2">The sequence shown here is derived from an EMBL/GenBank/DDBJ whole genome shotgun (WGS) entry which is preliminary data.</text>
</comment>
<feature type="region of interest" description="Disordered" evidence="1">
    <location>
        <begin position="1"/>
        <end position="38"/>
    </location>
</feature>
<feature type="compositionally biased region" description="Polar residues" evidence="1">
    <location>
        <begin position="1"/>
        <end position="11"/>
    </location>
</feature>
<accession>A0ABD1L6U1</accession>
<dbReference type="Proteomes" id="UP001603857">
    <property type="component" value="Unassembled WGS sequence"/>
</dbReference>
<feature type="compositionally biased region" description="Basic and acidic residues" evidence="1">
    <location>
        <begin position="29"/>
        <end position="38"/>
    </location>
</feature>
<gene>
    <name evidence="2" type="ORF">Fmac_028199</name>
</gene>
<dbReference type="AlphaFoldDB" id="A0ABD1L6U1"/>
<evidence type="ECO:0000313" key="2">
    <source>
        <dbReference type="EMBL" id="KAL2319230.1"/>
    </source>
</evidence>
<organism evidence="2 3">
    <name type="scientific">Flemingia macrophylla</name>
    <dbReference type="NCBI Taxonomy" id="520843"/>
    <lineage>
        <taxon>Eukaryota</taxon>
        <taxon>Viridiplantae</taxon>
        <taxon>Streptophyta</taxon>
        <taxon>Embryophyta</taxon>
        <taxon>Tracheophyta</taxon>
        <taxon>Spermatophyta</taxon>
        <taxon>Magnoliopsida</taxon>
        <taxon>eudicotyledons</taxon>
        <taxon>Gunneridae</taxon>
        <taxon>Pentapetalae</taxon>
        <taxon>rosids</taxon>
        <taxon>fabids</taxon>
        <taxon>Fabales</taxon>
        <taxon>Fabaceae</taxon>
        <taxon>Papilionoideae</taxon>
        <taxon>50 kb inversion clade</taxon>
        <taxon>NPAAA clade</taxon>
        <taxon>indigoferoid/millettioid clade</taxon>
        <taxon>Phaseoleae</taxon>
        <taxon>Flemingia</taxon>
    </lineage>
</organism>
<name>A0ABD1L6U1_9FABA</name>
<evidence type="ECO:0000256" key="1">
    <source>
        <dbReference type="SAM" id="MobiDB-lite"/>
    </source>
</evidence>
<evidence type="ECO:0000313" key="3">
    <source>
        <dbReference type="Proteomes" id="UP001603857"/>
    </source>
</evidence>
<proteinExistence type="predicted"/>